<protein>
    <submittedName>
        <fullName evidence="2">Uncharacterized protein</fullName>
    </submittedName>
</protein>
<evidence type="ECO:0000313" key="2">
    <source>
        <dbReference type="EMBL" id="GET41797.1"/>
    </source>
</evidence>
<keyword evidence="1" id="KW-0472">Membrane</keyword>
<dbReference type="Proteomes" id="UP001050975">
    <property type="component" value="Unassembled WGS sequence"/>
</dbReference>
<proteinExistence type="predicted"/>
<keyword evidence="1" id="KW-1133">Transmembrane helix</keyword>
<feature type="transmembrane region" description="Helical" evidence="1">
    <location>
        <begin position="9"/>
        <end position="30"/>
    </location>
</feature>
<name>A0AAV3XMT9_9CYAN</name>
<reference evidence="2" key="1">
    <citation type="submission" date="2019-10" db="EMBL/GenBank/DDBJ databases">
        <title>Draft genome sequece of Microseira wollei NIES-4236.</title>
        <authorList>
            <person name="Yamaguchi H."/>
            <person name="Suzuki S."/>
            <person name="Kawachi M."/>
        </authorList>
    </citation>
    <scope>NUCLEOTIDE SEQUENCE</scope>
    <source>
        <strain evidence="2">NIES-4236</strain>
    </source>
</reference>
<dbReference type="RefSeq" id="WP_226588418.1">
    <property type="nucleotide sequence ID" value="NZ_BLAY01000135.1"/>
</dbReference>
<evidence type="ECO:0000313" key="3">
    <source>
        <dbReference type="Proteomes" id="UP001050975"/>
    </source>
</evidence>
<accession>A0AAV3XMT9</accession>
<dbReference type="EMBL" id="BLAY01000135">
    <property type="protein sequence ID" value="GET41797.1"/>
    <property type="molecule type" value="Genomic_DNA"/>
</dbReference>
<evidence type="ECO:0000256" key="1">
    <source>
        <dbReference type="SAM" id="Phobius"/>
    </source>
</evidence>
<comment type="caution">
    <text evidence="2">The sequence shown here is derived from an EMBL/GenBank/DDBJ whole genome shotgun (WGS) entry which is preliminary data.</text>
</comment>
<sequence>MSHFNLKSLIFYGVAIGSVVVLFKVVTAYGESSLKASPPIDGRYRIDAKNLPGCLQAEALVLEIQQSGIYLNASLLPTNNAADSQTIVKEKPSMTGKFSEQKLSMSGAVSHLTSCQNQFLSLQGIVDGNTLTGQINLSSIPNAVNFTAQKEATAQKTEPKSH</sequence>
<gene>
    <name evidence="2" type="ORF">MiSe_66110</name>
</gene>
<organism evidence="2 3">
    <name type="scientific">Microseira wollei NIES-4236</name>
    <dbReference type="NCBI Taxonomy" id="2530354"/>
    <lineage>
        <taxon>Bacteria</taxon>
        <taxon>Bacillati</taxon>
        <taxon>Cyanobacteriota</taxon>
        <taxon>Cyanophyceae</taxon>
        <taxon>Oscillatoriophycideae</taxon>
        <taxon>Aerosakkonematales</taxon>
        <taxon>Aerosakkonemataceae</taxon>
        <taxon>Microseira</taxon>
    </lineage>
</organism>
<keyword evidence="1" id="KW-0812">Transmembrane</keyword>
<keyword evidence="3" id="KW-1185">Reference proteome</keyword>
<dbReference type="AlphaFoldDB" id="A0AAV3XMT9"/>